<dbReference type="NCBIfam" id="TIGR00229">
    <property type="entry name" value="sensory_box"/>
    <property type="match status" value="1"/>
</dbReference>
<accession>A0A5K7YZI4</accession>
<organism evidence="2 3">
    <name type="scientific">Desulfosarcina widdelii</name>
    <dbReference type="NCBI Taxonomy" id="947919"/>
    <lineage>
        <taxon>Bacteria</taxon>
        <taxon>Pseudomonadati</taxon>
        <taxon>Thermodesulfobacteriota</taxon>
        <taxon>Desulfobacteria</taxon>
        <taxon>Desulfobacterales</taxon>
        <taxon>Desulfosarcinaceae</taxon>
        <taxon>Desulfosarcina</taxon>
    </lineage>
</organism>
<dbReference type="SMART" id="SM00065">
    <property type="entry name" value="GAF"/>
    <property type="match status" value="1"/>
</dbReference>
<dbReference type="SMART" id="SM00091">
    <property type="entry name" value="PAS"/>
    <property type="match status" value="1"/>
</dbReference>
<evidence type="ECO:0000313" key="3">
    <source>
        <dbReference type="Proteomes" id="UP000427769"/>
    </source>
</evidence>
<proteinExistence type="predicted"/>
<dbReference type="Gene3D" id="3.30.450.20">
    <property type="entry name" value="PAS domain"/>
    <property type="match status" value="1"/>
</dbReference>
<protein>
    <recommendedName>
        <fullName evidence="1">PAC domain-containing protein</fullName>
    </recommendedName>
</protein>
<dbReference type="SUPFAM" id="SSF55781">
    <property type="entry name" value="GAF domain-like"/>
    <property type="match status" value="1"/>
</dbReference>
<reference evidence="2 3" key="1">
    <citation type="submission" date="2019-11" db="EMBL/GenBank/DDBJ databases">
        <title>Comparative genomics of hydrocarbon-degrading Desulfosarcina strains.</title>
        <authorList>
            <person name="Watanabe M."/>
            <person name="Kojima H."/>
            <person name="Fukui M."/>
        </authorList>
    </citation>
    <scope>NUCLEOTIDE SEQUENCE [LARGE SCALE GENOMIC DNA]</scope>
    <source>
        <strain evidence="2 3">PP31</strain>
    </source>
</reference>
<dbReference type="PROSITE" id="PS50113">
    <property type="entry name" value="PAC"/>
    <property type="match status" value="1"/>
</dbReference>
<sequence>MKPDDLKKKLADCSRLLKASHTGLISLDKAGLIEGINVQAVKMLGADRSLLLKKPISLFIAPEDQSVFYINRSRIFSGELQTPFEIKLKKKDGTLWFARVNAQPLETPNQRLPGMLLAVEDISPYRQAVESLQFKEDFINLLFSIIDDLAVWSTADIDEIIFYCLEKVGLLSKADRVYVCLFHNRGTRLTVTHEWTSEGIDSPSASLQDADLATFSALLEPTKNGNVIAVEDLAELAPDVRAAHQTFHAAGIKSLIVTPLFYGHRLLGVIGCDAVRQTVAWPRETCSLIKCVGGAIVNALLRRRLEETPAKTREPLFRFIAPTAATAGEDLFEYEGPIEVIDSAPLPTARKEAAWHIEAGEPDAPADLGTALLKDGKTANVACRNCNRQKLIDISEIRTLGTRIKVTCVCGNEMFFKVELRREHRKTVNLEGVFIRGPGDRIAMKSDDWGGIQINNLSRNGIGFKFLDNQDIRVKDRFRVKFALDNTARSVIQKEVVVRSVNDGIIGCQFTSTDACDVTLGFYMLT</sequence>
<dbReference type="SUPFAM" id="SSF141371">
    <property type="entry name" value="PilZ domain-like"/>
    <property type="match status" value="1"/>
</dbReference>
<dbReference type="EMBL" id="AP021875">
    <property type="protein sequence ID" value="BBO75122.1"/>
    <property type="molecule type" value="Genomic_DNA"/>
</dbReference>
<dbReference type="Pfam" id="PF01590">
    <property type="entry name" value="GAF"/>
    <property type="match status" value="1"/>
</dbReference>
<dbReference type="SUPFAM" id="SSF55785">
    <property type="entry name" value="PYP-like sensor domain (PAS domain)"/>
    <property type="match status" value="1"/>
</dbReference>
<dbReference type="InterPro" id="IPR000014">
    <property type="entry name" value="PAS"/>
</dbReference>
<dbReference type="InterPro" id="IPR029016">
    <property type="entry name" value="GAF-like_dom_sf"/>
</dbReference>
<gene>
    <name evidence="2" type="ORF">DSCW_25390</name>
</gene>
<dbReference type="Gene3D" id="2.40.10.220">
    <property type="entry name" value="predicted glycosyltransferase like domains"/>
    <property type="match status" value="1"/>
</dbReference>
<dbReference type="Pfam" id="PF00989">
    <property type="entry name" value="PAS"/>
    <property type="match status" value="1"/>
</dbReference>
<evidence type="ECO:0000313" key="2">
    <source>
        <dbReference type="EMBL" id="BBO75122.1"/>
    </source>
</evidence>
<dbReference type="Gene3D" id="3.30.450.40">
    <property type="match status" value="1"/>
</dbReference>
<dbReference type="InterPro" id="IPR035965">
    <property type="entry name" value="PAS-like_dom_sf"/>
</dbReference>
<dbReference type="InterPro" id="IPR000700">
    <property type="entry name" value="PAS-assoc_C"/>
</dbReference>
<dbReference type="InterPro" id="IPR003018">
    <property type="entry name" value="GAF"/>
</dbReference>
<feature type="domain" description="PAC" evidence="1">
    <location>
        <begin position="82"/>
        <end position="134"/>
    </location>
</feature>
<keyword evidence="3" id="KW-1185">Reference proteome</keyword>
<name>A0A5K7YZI4_9BACT</name>
<dbReference type="AlphaFoldDB" id="A0A5K7YZI4"/>
<dbReference type="InterPro" id="IPR013767">
    <property type="entry name" value="PAS_fold"/>
</dbReference>
<dbReference type="RefSeq" id="WP_155304072.1">
    <property type="nucleotide sequence ID" value="NZ_AP021875.1"/>
</dbReference>
<dbReference type="GO" id="GO:0006355">
    <property type="term" value="P:regulation of DNA-templated transcription"/>
    <property type="evidence" value="ECO:0007669"/>
    <property type="project" value="InterPro"/>
</dbReference>
<dbReference type="Proteomes" id="UP000427769">
    <property type="component" value="Chromosome"/>
</dbReference>
<dbReference type="KEGG" id="dwd:DSCW_25390"/>
<evidence type="ECO:0000259" key="1">
    <source>
        <dbReference type="PROSITE" id="PS50113"/>
    </source>
</evidence>
<dbReference type="OrthoDB" id="5511523at2"/>
<dbReference type="CDD" id="cd00130">
    <property type="entry name" value="PAS"/>
    <property type="match status" value="1"/>
</dbReference>